<keyword evidence="2 5" id="KW-0812">Transmembrane</keyword>
<evidence type="ECO:0000256" key="1">
    <source>
        <dbReference type="ARBA" id="ARBA00004141"/>
    </source>
</evidence>
<evidence type="ECO:0000256" key="5">
    <source>
        <dbReference type="SAM" id="Phobius"/>
    </source>
</evidence>
<dbReference type="Gene3D" id="1.20.58.340">
    <property type="entry name" value="Magnesium transport protein CorA, transmembrane region"/>
    <property type="match status" value="1"/>
</dbReference>
<evidence type="ECO:0000313" key="7">
    <source>
        <dbReference type="Proteomes" id="UP001397290"/>
    </source>
</evidence>
<sequence>MASSTAHATARTDTGEFPLPISSGLFDRVTQALDTSPAFLAVMHTGVASFLSSREGKNGAPVQQSERLIIQQTRSHSHFSMGLTVSESGKTRILIFGAQAWSVSQLFDYLESANLSHGDNSISIPTAVLDLQAQWFNGTINDLKQRVGDIEDTTGMRKPINHENLRHPPQDWKDLDMLEDSGTRIMKTMSRSTGWKAPEVGLLDSWHSVITWREGRLPRSKRFVNIQIARASNAMAELSRSDNQAMLNLSELSRQDAQLMIEIARDSRSVALATARDSASMRVIAIVTILFLPATFTATFFSMPFFNFLGVEGPRVSTWIWIYVAATGVLTVIIQAVWALMSHRSQTRILSGS</sequence>
<accession>A0AAW0RKX4</accession>
<dbReference type="GO" id="GO:0016020">
    <property type="term" value="C:membrane"/>
    <property type="evidence" value="ECO:0007669"/>
    <property type="project" value="UniProtKB-SubCell"/>
</dbReference>
<dbReference type="Proteomes" id="UP001397290">
    <property type="component" value="Unassembled WGS sequence"/>
</dbReference>
<gene>
    <name evidence="6" type="ORF">G3M48_008092</name>
</gene>
<proteinExistence type="predicted"/>
<feature type="transmembrane region" description="Helical" evidence="5">
    <location>
        <begin position="318"/>
        <end position="341"/>
    </location>
</feature>
<organism evidence="6 7">
    <name type="scientific">Beauveria asiatica</name>
    <dbReference type="NCBI Taxonomy" id="1069075"/>
    <lineage>
        <taxon>Eukaryota</taxon>
        <taxon>Fungi</taxon>
        <taxon>Dikarya</taxon>
        <taxon>Ascomycota</taxon>
        <taxon>Pezizomycotina</taxon>
        <taxon>Sordariomycetes</taxon>
        <taxon>Hypocreomycetidae</taxon>
        <taxon>Hypocreales</taxon>
        <taxon>Cordycipitaceae</taxon>
        <taxon>Beauveria</taxon>
    </lineage>
</organism>
<reference evidence="6 7" key="1">
    <citation type="submission" date="2020-02" db="EMBL/GenBank/DDBJ databases">
        <title>Comparative genomics of the hypocrealean fungal genus Beauvera.</title>
        <authorList>
            <person name="Showalter D.N."/>
            <person name="Bushley K.E."/>
            <person name="Rehner S.A."/>
        </authorList>
    </citation>
    <scope>NUCLEOTIDE SEQUENCE [LARGE SCALE GENOMIC DNA]</scope>
    <source>
        <strain evidence="6 7">ARSEF4384</strain>
    </source>
</reference>
<dbReference type="AlphaFoldDB" id="A0AAW0RKX4"/>
<keyword evidence="7" id="KW-1185">Reference proteome</keyword>
<dbReference type="SUPFAM" id="SSF144083">
    <property type="entry name" value="Magnesium transport protein CorA, transmembrane region"/>
    <property type="match status" value="1"/>
</dbReference>
<comment type="subcellular location">
    <subcellularLocation>
        <location evidence="1">Membrane</location>
        <topology evidence="1">Multi-pass membrane protein</topology>
    </subcellularLocation>
</comment>
<dbReference type="EMBL" id="JAAHCF010000598">
    <property type="protein sequence ID" value="KAK8142844.1"/>
    <property type="molecule type" value="Genomic_DNA"/>
</dbReference>
<dbReference type="InterPro" id="IPR045863">
    <property type="entry name" value="CorA_TM1_TM2"/>
</dbReference>
<keyword evidence="3 5" id="KW-1133">Transmembrane helix</keyword>
<feature type="transmembrane region" description="Helical" evidence="5">
    <location>
        <begin position="283"/>
        <end position="306"/>
    </location>
</feature>
<name>A0AAW0RKX4_9HYPO</name>
<keyword evidence="4 5" id="KW-0472">Membrane</keyword>
<evidence type="ECO:0000256" key="3">
    <source>
        <dbReference type="ARBA" id="ARBA00022989"/>
    </source>
</evidence>
<evidence type="ECO:0000313" key="6">
    <source>
        <dbReference type="EMBL" id="KAK8142844.1"/>
    </source>
</evidence>
<comment type="caution">
    <text evidence="6">The sequence shown here is derived from an EMBL/GenBank/DDBJ whole genome shotgun (WGS) entry which is preliminary data.</text>
</comment>
<evidence type="ECO:0000256" key="4">
    <source>
        <dbReference type="ARBA" id="ARBA00023136"/>
    </source>
</evidence>
<evidence type="ECO:0000256" key="2">
    <source>
        <dbReference type="ARBA" id="ARBA00022692"/>
    </source>
</evidence>
<protein>
    <submittedName>
        <fullName evidence="6">Uncharacterized protein</fullName>
    </submittedName>
</protein>